<evidence type="ECO:0000256" key="3">
    <source>
        <dbReference type="ARBA" id="ARBA00022475"/>
    </source>
</evidence>
<feature type="domain" description="ABC transmembrane type-1" evidence="8">
    <location>
        <begin position="71"/>
        <end position="257"/>
    </location>
</feature>
<keyword evidence="2 7" id="KW-0813">Transport</keyword>
<comment type="subcellular location">
    <subcellularLocation>
        <location evidence="1 7">Cell membrane</location>
        <topology evidence="1 7">Multi-pass membrane protein</topology>
    </subcellularLocation>
</comment>
<evidence type="ECO:0000256" key="1">
    <source>
        <dbReference type="ARBA" id="ARBA00004651"/>
    </source>
</evidence>
<feature type="transmembrane region" description="Helical" evidence="7">
    <location>
        <begin position="77"/>
        <end position="99"/>
    </location>
</feature>
<feature type="transmembrane region" description="Helical" evidence="7">
    <location>
        <begin position="236"/>
        <end position="257"/>
    </location>
</feature>
<dbReference type="InterPro" id="IPR035906">
    <property type="entry name" value="MetI-like_sf"/>
</dbReference>
<dbReference type="PROSITE" id="PS50928">
    <property type="entry name" value="ABC_TM1"/>
    <property type="match status" value="1"/>
</dbReference>
<feature type="transmembrane region" description="Helical" evidence="7">
    <location>
        <begin position="106"/>
        <end position="128"/>
    </location>
</feature>
<evidence type="ECO:0000313" key="9">
    <source>
        <dbReference type="EMBL" id="UWP61336.1"/>
    </source>
</evidence>
<evidence type="ECO:0000256" key="5">
    <source>
        <dbReference type="ARBA" id="ARBA00022989"/>
    </source>
</evidence>
<sequence length="272" mass="29605">MGLALSAVIICSPVFLTVLGSLKSGNELAASLAPVLNGTSGMIEWKLFPLYPTLIHFVKLLIWTPDFFTVFWNSMKIVGTILAGQLVFAVPAAWAFAAFRFKGRKLLFTLYVILMLLPFQVTMLPSYLVLDGMNLMNTHAAVILPAVFSTFPVFLIYRSFTAIPRELIEAAKIDGAGELAVFWKVGIPLGSPGILSAVVLGFLEYWNMMEQPLAFLQDKTLWPLSLYLPEVGAGQAGIALAASVIALIPAVFVFVIGQDYLEQGIISSGIKE</sequence>
<dbReference type="EMBL" id="CP102290">
    <property type="protein sequence ID" value="UWP61336.1"/>
    <property type="molecule type" value="Genomic_DNA"/>
</dbReference>
<protein>
    <submittedName>
        <fullName evidence="9">Carbohydrate ABC transporter permease</fullName>
    </submittedName>
</protein>
<dbReference type="Proteomes" id="UP001060164">
    <property type="component" value="Chromosome"/>
</dbReference>
<evidence type="ECO:0000256" key="6">
    <source>
        <dbReference type="ARBA" id="ARBA00023136"/>
    </source>
</evidence>
<gene>
    <name evidence="9" type="ORF">NQ502_02275</name>
</gene>
<dbReference type="SUPFAM" id="SSF161098">
    <property type="entry name" value="MetI-like"/>
    <property type="match status" value="1"/>
</dbReference>
<keyword evidence="6 7" id="KW-0472">Membrane</keyword>
<proteinExistence type="inferred from homology"/>
<name>A0ABY5VMF3_9FIRM</name>
<evidence type="ECO:0000256" key="4">
    <source>
        <dbReference type="ARBA" id="ARBA00022692"/>
    </source>
</evidence>
<keyword evidence="5 7" id="KW-1133">Transmembrane helix</keyword>
<feature type="transmembrane region" description="Helical" evidence="7">
    <location>
        <begin position="181"/>
        <end position="203"/>
    </location>
</feature>
<comment type="similarity">
    <text evidence="7">Belongs to the binding-protein-dependent transport system permease family.</text>
</comment>
<organism evidence="9 10">
    <name type="scientific">Ruminococcus gauvreauii</name>
    <dbReference type="NCBI Taxonomy" id="438033"/>
    <lineage>
        <taxon>Bacteria</taxon>
        <taxon>Bacillati</taxon>
        <taxon>Bacillota</taxon>
        <taxon>Clostridia</taxon>
        <taxon>Eubacteriales</taxon>
        <taxon>Oscillospiraceae</taxon>
        <taxon>Ruminococcus</taxon>
    </lineage>
</organism>
<dbReference type="Gene3D" id="1.10.3720.10">
    <property type="entry name" value="MetI-like"/>
    <property type="match status" value="1"/>
</dbReference>
<keyword evidence="10" id="KW-1185">Reference proteome</keyword>
<evidence type="ECO:0000259" key="8">
    <source>
        <dbReference type="PROSITE" id="PS50928"/>
    </source>
</evidence>
<reference evidence="9" key="1">
    <citation type="journal article" date="2022" name="Cell">
        <title>Design, construction, and in vivo augmentation of a complex gut microbiome.</title>
        <authorList>
            <person name="Cheng A.G."/>
            <person name="Ho P.Y."/>
            <person name="Aranda-Diaz A."/>
            <person name="Jain S."/>
            <person name="Yu F.B."/>
            <person name="Meng X."/>
            <person name="Wang M."/>
            <person name="Iakiviak M."/>
            <person name="Nagashima K."/>
            <person name="Zhao A."/>
            <person name="Murugkar P."/>
            <person name="Patil A."/>
            <person name="Atabakhsh K."/>
            <person name="Weakley A."/>
            <person name="Yan J."/>
            <person name="Brumbaugh A.R."/>
            <person name="Higginbottom S."/>
            <person name="Dimas A."/>
            <person name="Shiver A.L."/>
            <person name="Deutschbauer A."/>
            <person name="Neff N."/>
            <person name="Sonnenburg J.L."/>
            <person name="Huang K.C."/>
            <person name="Fischbach M.A."/>
        </authorList>
    </citation>
    <scope>NUCLEOTIDE SEQUENCE</scope>
    <source>
        <strain evidence="9">DSM 19829</strain>
    </source>
</reference>
<evidence type="ECO:0000256" key="2">
    <source>
        <dbReference type="ARBA" id="ARBA00022448"/>
    </source>
</evidence>
<dbReference type="Pfam" id="PF00528">
    <property type="entry name" value="BPD_transp_1"/>
    <property type="match status" value="1"/>
</dbReference>
<keyword evidence="3" id="KW-1003">Cell membrane</keyword>
<dbReference type="InterPro" id="IPR000515">
    <property type="entry name" value="MetI-like"/>
</dbReference>
<feature type="transmembrane region" description="Helical" evidence="7">
    <location>
        <begin position="140"/>
        <end position="160"/>
    </location>
</feature>
<dbReference type="CDD" id="cd06261">
    <property type="entry name" value="TM_PBP2"/>
    <property type="match status" value="1"/>
</dbReference>
<dbReference type="PANTHER" id="PTHR43744">
    <property type="entry name" value="ABC TRANSPORTER PERMEASE PROTEIN MG189-RELATED-RELATED"/>
    <property type="match status" value="1"/>
</dbReference>
<dbReference type="PANTHER" id="PTHR43744:SF8">
    <property type="entry name" value="SN-GLYCEROL-3-PHOSPHATE TRANSPORT SYSTEM PERMEASE PROTEIN UGPE"/>
    <property type="match status" value="1"/>
</dbReference>
<accession>A0ABY5VMF3</accession>
<keyword evidence="4 7" id="KW-0812">Transmembrane</keyword>
<evidence type="ECO:0000256" key="7">
    <source>
        <dbReference type="RuleBase" id="RU363032"/>
    </source>
</evidence>
<evidence type="ECO:0000313" key="10">
    <source>
        <dbReference type="Proteomes" id="UP001060164"/>
    </source>
</evidence>